<dbReference type="Proteomes" id="UP000198635">
    <property type="component" value="Unassembled WGS sequence"/>
</dbReference>
<dbReference type="Gene3D" id="1.10.287.950">
    <property type="entry name" value="Methyl-accepting chemotaxis protein"/>
    <property type="match status" value="1"/>
</dbReference>
<dbReference type="InterPro" id="IPR029151">
    <property type="entry name" value="Sensor-like_sf"/>
</dbReference>
<sequence>MNMNIRNKLVIIVFSMWILGSVLLVLLSYHTASNQQIESIRARVRDYAALGVMSIPVEDHVLLKNSEDEGSDSYASVVEALRRIRDNSSGLHFVYTVRKGENGEVIFVGDAEESEEDKSHIGEVYEDVSPLMKKAVMGGLPGPAVENEFYEDQWGTFLSAYAPIFTADGQMDGVLGVDISLEDVNIMSRALLGRMGLSFTVITAIMIPAILLFSRGMVRPIKTCVAFTDHLAHGDFSREVPEELRRRGDELGDLARSYQTMIGNNRNLIQSLNVGIQTVSASVESLTAFSEKSSHSVHTLAEKSSTATAAADELSKDTVAVAGSMQQTSANLDSVAAATEEMTSTIAEIAENTEHARTTTDQFSRQVESFATLLHDLGASAQDIGKVTEAISGISSQTNLLALNATIEAARAGEAGRGFAVVANEIKELAKQTAEATDDIRIKIGGIQNVAGNAVQDMDEIVLAIRELSTFVSTIAAAIEQQSAVTRELAANISEATGGVQDTNALASEMSQASERIAADIAGVDAVAVVIRSGCLELQNNVGDLSTLAGQLQALMGRFKA</sequence>
<evidence type="ECO:0000259" key="5">
    <source>
        <dbReference type="PROSITE" id="PS50111"/>
    </source>
</evidence>
<protein>
    <submittedName>
        <fullName evidence="7">HAMP domain-containing protein</fullName>
    </submittedName>
</protein>
<evidence type="ECO:0000256" key="3">
    <source>
        <dbReference type="PROSITE-ProRule" id="PRU00284"/>
    </source>
</evidence>
<dbReference type="PANTHER" id="PTHR32089:SF112">
    <property type="entry name" value="LYSOZYME-LIKE PROTEIN-RELATED"/>
    <property type="match status" value="1"/>
</dbReference>
<dbReference type="InterPro" id="IPR004089">
    <property type="entry name" value="MCPsignal_dom"/>
</dbReference>
<evidence type="ECO:0000313" key="7">
    <source>
        <dbReference type="EMBL" id="SFK43024.1"/>
    </source>
</evidence>
<keyword evidence="4" id="KW-0812">Transmembrane</keyword>
<comment type="similarity">
    <text evidence="2">Belongs to the methyl-accepting chemotaxis (MCP) protein family.</text>
</comment>
<dbReference type="SMART" id="SM00304">
    <property type="entry name" value="HAMP"/>
    <property type="match status" value="1"/>
</dbReference>
<dbReference type="CDD" id="cd06225">
    <property type="entry name" value="HAMP"/>
    <property type="match status" value="1"/>
</dbReference>
<dbReference type="EMBL" id="FORX01000024">
    <property type="protein sequence ID" value="SFK43024.1"/>
    <property type="molecule type" value="Genomic_DNA"/>
</dbReference>
<dbReference type="InterPro" id="IPR003660">
    <property type="entry name" value="HAMP_dom"/>
</dbReference>
<evidence type="ECO:0000259" key="6">
    <source>
        <dbReference type="PROSITE" id="PS50885"/>
    </source>
</evidence>
<proteinExistence type="inferred from homology"/>
<dbReference type="Pfam" id="PF00015">
    <property type="entry name" value="MCPsignal"/>
    <property type="match status" value="1"/>
</dbReference>
<feature type="transmembrane region" description="Helical" evidence="4">
    <location>
        <begin position="9"/>
        <end position="29"/>
    </location>
</feature>
<evidence type="ECO:0000256" key="4">
    <source>
        <dbReference type="SAM" id="Phobius"/>
    </source>
</evidence>
<feature type="domain" description="HAMP" evidence="6">
    <location>
        <begin position="215"/>
        <end position="270"/>
    </location>
</feature>
<gene>
    <name evidence="7" type="ORF">SAMN04488082_12410</name>
</gene>
<accession>A0A1I3ZFZ1</accession>
<feature type="domain" description="Methyl-accepting transducer" evidence="5">
    <location>
        <begin position="296"/>
        <end position="518"/>
    </location>
</feature>
<keyword evidence="1 3" id="KW-0807">Transducer</keyword>
<dbReference type="GO" id="GO:0007165">
    <property type="term" value="P:signal transduction"/>
    <property type="evidence" value="ECO:0007669"/>
    <property type="project" value="UniProtKB-KW"/>
</dbReference>
<reference evidence="8" key="1">
    <citation type="submission" date="2016-10" db="EMBL/GenBank/DDBJ databases">
        <authorList>
            <person name="Varghese N."/>
            <person name="Submissions S."/>
        </authorList>
    </citation>
    <scope>NUCLEOTIDE SEQUENCE [LARGE SCALE GENOMIC DNA]</scope>
    <source>
        <strain evidence="8">DSM 5918</strain>
    </source>
</reference>
<keyword evidence="8" id="KW-1185">Reference proteome</keyword>
<dbReference type="SMART" id="SM00283">
    <property type="entry name" value="MA"/>
    <property type="match status" value="1"/>
</dbReference>
<dbReference type="Pfam" id="PF00672">
    <property type="entry name" value="HAMP"/>
    <property type="match status" value="1"/>
</dbReference>
<dbReference type="STRING" id="52560.SAMN04488082_12410"/>
<keyword evidence="4" id="KW-0472">Membrane</keyword>
<dbReference type="AlphaFoldDB" id="A0A1I3ZFZ1"/>
<dbReference type="GO" id="GO:0016020">
    <property type="term" value="C:membrane"/>
    <property type="evidence" value="ECO:0007669"/>
    <property type="project" value="InterPro"/>
</dbReference>
<dbReference type="SUPFAM" id="SSF58104">
    <property type="entry name" value="Methyl-accepting chemotaxis protein (MCP) signaling domain"/>
    <property type="match status" value="1"/>
</dbReference>
<evidence type="ECO:0000256" key="2">
    <source>
        <dbReference type="ARBA" id="ARBA00029447"/>
    </source>
</evidence>
<dbReference type="SUPFAM" id="SSF103190">
    <property type="entry name" value="Sensory domain-like"/>
    <property type="match status" value="1"/>
</dbReference>
<evidence type="ECO:0000256" key="1">
    <source>
        <dbReference type="ARBA" id="ARBA00023224"/>
    </source>
</evidence>
<dbReference type="PROSITE" id="PS50885">
    <property type="entry name" value="HAMP"/>
    <property type="match status" value="1"/>
</dbReference>
<feature type="transmembrane region" description="Helical" evidence="4">
    <location>
        <begin position="191"/>
        <end position="213"/>
    </location>
</feature>
<dbReference type="PROSITE" id="PS50111">
    <property type="entry name" value="CHEMOTAXIS_TRANSDUC_2"/>
    <property type="match status" value="1"/>
</dbReference>
<name>A0A1I3ZFZ1_9BACT</name>
<organism evidence="7 8">
    <name type="scientific">Desulfomicrobium apsheronum</name>
    <dbReference type="NCBI Taxonomy" id="52560"/>
    <lineage>
        <taxon>Bacteria</taxon>
        <taxon>Pseudomonadati</taxon>
        <taxon>Thermodesulfobacteriota</taxon>
        <taxon>Desulfovibrionia</taxon>
        <taxon>Desulfovibrionales</taxon>
        <taxon>Desulfomicrobiaceae</taxon>
        <taxon>Desulfomicrobium</taxon>
    </lineage>
</organism>
<keyword evidence="4" id="KW-1133">Transmembrane helix</keyword>
<evidence type="ECO:0000313" key="8">
    <source>
        <dbReference type="Proteomes" id="UP000198635"/>
    </source>
</evidence>
<dbReference type="Gene3D" id="1.10.8.500">
    <property type="entry name" value="HAMP domain in histidine kinase"/>
    <property type="match status" value="1"/>
</dbReference>
<dbReference type="PANTHER" id="PTHR32089">
    <property type="entry name" value="METHYL-ACCEPTING CHEMOTAXIS PROTEIN MCPB"/>
    <property type="match status" value="1"/>
</dbReference>